<dbReference type="GO" id="GO:0000155">
    <property type="term" value="F:phosphorelay sensor kinase activity"/>
    <property type="evidence" value="ECO:0007669"/>
    <property type="project" value="InterPro"/>
</dbReference>
<dbReference type="InterPro" id="IPR035965">
    <property type="entry name" value="PAS-like_dom_sf"/>
</dbReference>
<dbReference type="Pfam" id="PF02743">
    <property type="entry name" value="dCache_1"/>
    <property type="match status" value="1"/>
</dbReference>
<reference evidence="19 20" key="1">
    <citation type="submission" date="2008-05" db="EMBL/GenBank/DDBJ databases">
        <title>Complete sequence of chromosome of Geobacter lovleyi SZ.</title>
        <authorList>
            <consortium name="US DOE Joint Genome Institute"/>
            <person name="Lucas S."/>
            <person name="Copeland A."/>
            <person name="Lapidus A."/>
            <person name="Glavina del Rio T."/>
            <person name="Dalin E."/>
            <person name="Tice H."/>
            <person name="Bruce D."/>
            <person name="Goodwin L."/>
            <person name="Pitluck S."/>
            <person name="Chertkov O."/>
            <person name="Meincke L."/>
            <person name="Brettin T."/>
            <person name="Detter J.C."/>
            <person name="Han C."/>
            <person name="Tapia R."/>
            <person name="Kuske C.R."/>
            <person name="Schmutz J."/>
            <person name="Larimer F."/>
            <person name="Land M."/>
            <person name="Hauser L."/>
            <person name="Kyrpides N."/>
            <person name="Mikhailova N."/>
            <person name="Sung Y."/>
            <person name="Fletcher K.E."/>
            <person name="Ritalahti K.M."/>
            <person name="Loeffler F.E."/>
            <person name="Richardson P."/>
        </authorList>
    </citation>
    <scope>NUCLEOTIDE SEQUENCE [LARGE SCALE GENOMIC DNA]</scope>
    <source>
        <strain evidence="20">ATCC BAA-1151 / DSM 17278 / SZ</strain>
    </source>
</reference>
<evidence type="ECO:0000256" key="6">
    <source>
        <dbReference type="ARBA" id="ARBA00022679"/>
    </source>
</evidence>
<keyword evidence="10" id="KW-0067">ATP-binding</keyword>
<evidence type="ECO:0000256" key="8">
    <source>
        <dbReference type="ARBA" id="ARBA00022741"/>
    </source>
</evidence>
<evidence type="ECO:0000256" key="11">
    <source>
        <dbReference type="ARBA" id="ARBA00022989"/>
    </source>
</evidence>
<dbReference type="CDD" id="cd12912">
    <property type="entry name" value="PDC2_MCP_like"/>
    <property type="match status" value="1"/>
</dbReference>
<keyword evidence="5" id="KW-0597">Phosphoprotein</keyword>
<evidence type="ECO:0000256" key="10">
    <source>
        <dbReference type="ARBA" id="ARBA00022840"/>
    </source>
</evidence>
<keyword evidence="12" id="KW-0902">Two-component regulatory system</keyword>
<evidence type="ECO:0000256" key="2">
    <source>
        <dbReference type="ARBA" id="ARBA00004651"/>
    </source>
</evidence>
<dbReference type="EMBL" id="CP001089">
    <property type="protein sequence ID" value="ACD95609.1"/>
    <property type="molecule type" value="Genomic_DNA"/>
</dbReference>
<dbReference type="KEGG" id="glo:Glov_1893"/>
<evidence type="ECO:0000256" key="15">
    <source>
        <dbReference type="SAM" id="Phobius"/>
    </source>
</evidence>
<evidence type="ECO:0000256" key="9">
    <source>
        <dbReference type="ARBA" id="ARBA00022777"/>
    </source>
</evidence>
<dbReference type="PANTHER" id="PTHR43065">
    <property type="entry name" value="SENSOR HISTIDINE KINASE"/>
    <property type="match status" value="1"/>
</dbReference>
<dbReference type="SUPFAM" id="SSF55785">
    <property type="entry name" value="PYP-like sensor domain (PAS domain)"/>
    <property type="match status" value="3"/>
</dbReference>
<keyword evidence="14" id="KW-0175">Coiled coil</keyword>
<dbReference type="eggNOG" id="COG2770">
    <property type="taxonomic scope" value="Bacteria"/>
</dbReference>
<dbReference type="SUPFAM" id="SSF158472">
    <property type="entry name" value="HAMP domain-like"/>
    <property type="match status" value="1"/>
</dbReference>
<feature type="domain" description="PAS" evidence="16">
    <location>
        <begin position="492"/>
        <end position="562"/>
    </location>
</feature>
<keyword evidence="13 15" id="KW-0472">Membrane</keyword>
<comment type="subcellular location">
    <subcellularLocation>
        <location evidence="2">Cell membrane</location>
        <topology evidence="2">Multi-pass membrane protein</topology>
    </subcellularLocation>
</comment>
<dbReference type="OrthoDB" id="9815750at2"/>
<feature type="transmembrane region" description="Helical" evidence="15">
    <location>
        <begin position="16"/>
        <end position="37"/>
    </location>
</feature>
<dbReference type="EC" id="2.7.13.3" evidence="3"/>
<dbReference type="InterPro" id="IPR000700">
    <property type="entry name" value="PAS-assoc_C"/>
</dbReference>
<dbReference type="CDD" id="cd06225">
    <property type="entry name" value="HAMP"/>
    <property type="match status" value="1"/>
</dbReference>
<keyword evidence="9" id="KW-0418">Kinase</keyword>
<evidence type="ECO:0000259" key="17">
    <source>
        <dbReference type="PROSITE" id="PS50113"/>
    </source>
</evidence>
<dbReference type="SMART" id="SM00091">
    <property type="entry name" value="PAS"/>
    <property type="match status" value="3"/>
</dbReference>
<dbReference type="eggNOG" id="COG3829">
    <property type="taxonomic scope" value="Bacteria"/>
</dbReference>
<dbReference type="InterPro" id="IPR003661">
    <property type="entry name" value="HisK_dim/P_dom"/>
</dbReference>
<dbReference type="SMART" id="SM00304">
    <property type="entry name" value="HAMP"/>
    <property type="match status" value="1"/>
</dbReference>
<dbReference type="PROSITE" id="PS50112">
    <property type="entry name" value="PAS"/>
    <property type="match status" value="2"/>
</dbReference>
<dbReference type="PROSITE" id="PS50113">
    <property type="entry name" value="PAC"/>
    <property type="match status" value="1"/>
</dbReference>
<feature type="domain" description="PAS" evidence="16">
    <location>
        <begin position="389"/>
        <end position="427"/>
    </location>
</feature>
<keyword evidence="20" id="KW-1185">Reference proteome</keyword>
<dbReference type="InterPro" id="IPR001610">
    <property type="entry name" value="PAC"/>
</dbReference>
<dbReference type="GO" id="GO:0005524">
    <property type="term" value="F:ATP binding"/>
    <property type="evidence" value="ECO:0007669"/>
    <property type="project" value="UniProtKB-KW"/>
</dbReference>
<feature type="transmembrane region" description="Helical" evidence="15">
    <location>
        <begin position="289"/>
        <end position="310"/>
    </location>
</feature>
<evidence type="ECO:0000256" key="4">
    <source>
        <dbReference type="ARBA" id="ARBA00022475"/>
    </source>
</evidence>
<dbReference type="SMART" id="SM00086">
    <property type="entry name" value="PAC"/>
    <property type="match status" value="2"/>
</dbReference>
<dbReference type="GO" id="GO:0005886">
    <property type="term" value="C:plasma membrane"/>
    <property type="evidence" value="ECO:0007669"/>
    <property type="project" value="UniProtKB-SubCell"/>
</dbReference>
<dbReference type="HOGENOM" id="CLU_000445_114_21_7"/>
<name>B3E1V9_TRIL1</name>
<keyword evidence="7 15" id="KW-0812">Transmembrane</keyword>
<evidence type="ECO:0000256" key="12">
    <source>
        <dbReference type="ARBA" id="ARBA00023012"/>
    </source>
</evidence>
<gene>
    <name evidence="19" type="ordered locus">Glov_1893</name>
</gene>
<dbReference type="AlphaFoldDB" id="B3E1V9"/>
<evidence type="ECO:0000256" key="13">
    <source>
        <dbReference type="ARBA" id="ARBA00023136"/>
    </source>
</evidence>
<dbReference type="InterPro" id="IPR036097">
    <property type="entry name" value="HisK_dim/P_sf"/>
</dbReference>
<dbReference type="STRING" id="398767.Glov_1893"/>
<dbReference type="eggNOG" id="COG4191">
    <property type="taxonomic scope" value="Bacteria"/>
</dbReference>
<dbReference type="RefSeq" id="WP_012469948.1">
    <property type="nucleotide sequence ID" value="NC_010814.1"/>
</dbReference>
<dbReference type="NCBIfam" id="TIGR00229">
    <property type="entry name" value="sensory_box"/>
    <property type="match status" value="1"/>
</dbReference>
<sequence length="879" mass="98694">MVAWFNNLSITTKATILLSLTAMFFLLALSGVTYFFARQELQQSIATNQTAMVNNIAVQLDENLASARNYLQHLAGHLQQQHGKVPAHLQQILGHHDEAHLFFDHGLILLSPQGRIVAEIPYHPERIGLDRSHREYYQRVMATGKPSISAPYQLSLPPNPPVIAFSVPVRDTQNRMTGVLMGRHSLYKKGILQGLVDAPIGNSGYFYLFNQQRTLLIHPDVSRILTTVAPGKNRALDAALQGREGTWENTNSLGVAGLTSIKQLKEAPWYLAAHYPLSEAYAPLQRARFAFVAVLVVSMGLAVVAVWFSMQPMVQPLRQLTEHLRDLGQKQGDERFLPETSRDEIGQLSKVFNELLHELDDDTAALEESAEVYRIVTEFTTEVSIWQLENGDIRYISPNCIDVFGYMAAEFYADPALISIMIHPDDQAAWQGHRPGSCSLGGSGVETRMIVKDGSIHHFRHYCHQVVDQQGRPNGIRSSWLDVSGQQLIESRARKLSRAVEQSAGIVIMTATDGSIEYVNPAFCRATGYTGDEVLGRNIDLLKTDQLSKEVEEALWRAINNGQQWRGEFCNQRKDGSRYWVNASISPLFDKNNQITGYLSVQEDITDKKAAEQLMLELFQQVEQAKLEWEHTLDHLHDFIILTDAEHRIRRYNRILADMTGRDVKGLVGKDWRDLLQETGFKFVHFNAESGEMLHQRSAHIYDINVYPVKDSLEGTLTGFVISLNDTTELRAITHELEQTMTELNEAQSQIYQQEKMASIGQLAAGVAHEINNPMGFITSNLGSLDKYVSRLSDYISVVDQAMQQCTVAGLVAPVLEARKQLKIDRILADAHQLIGESQDGAGRVRRIVQDLKSFSRVDQAETALVDLNEILETTRGFA</sequence>
<comment type="catalytic activity">
    <reaction evidence="1">
        <text>ATP + protein L-histidine = ADP + protein N-phospho-L-histidine.</text>
        <dbReference type="EC" id="2.7.13.3"/>
    </reaction>
</comment>
<dbReference type="InterPro" id="IPR003660">
    <property type="entry name" value="HAMP_dom"/>
</dbReference>
<feature type="domain" description="PAC" evidence="17">
    <location>
        <begin position="565"/>
        <end position="617"/>
    </location>
</feature>
<evidence type="ECO:0000256" key="5">
    <source>
        <dbReference type="ARBA" id="ARBA00022553"/>
    </source>
</evidence>
<keyword evidence="4" id="KW-1003">Cell membrane</keyword>
<dbReference type="InterPro" id="IPR000014">
    <property type="entry name" value="PAS"/>
</dbReference>
<keyword evidence="6" id="KW-0808">Transferase</keyword>
<evidence type="ECO:0000256" key="7">
    <source>
        <dbReference type="ARBA" id="ARBA00022692"/>
    </source>
</evidence>
<dbReference type="Gene3D" id="1.10.287.130">
    <property type="match status" value="1"/>
</dbReference>
<dbReference type="Pfam" id="PF08447">
    <property type="entry name" value="PAS_3"/>
    <property type="match status" value="1"/>
</dbReference>
<evidence type="ECO:0000259" key="18">
    <source>
        <dbReference type="PROSITE" id="PS50885"/>
    </source>
</evidence>
<dbReference type="CDD" id="cd00130">
    <property type="entry name" value="PAS"/>
    <property type="match status" value="2"/>
</dbReference>
<dbReference type="InterPro" id="IPR013655">
    <property type="entry name" value="PAS_fold_3"/>
</dbReference>
<feature type="domain" description="HAMP" evidence="18">
    <location>
        <begin position="311"/>
        <end position="364"/>
    </location>
</feature>
<feature type="coiled-coil region" evidence="14">
    <location>
        <begin position="730"/>
        <end position="757"/>
    </location>
</feature>
<dbReference type="Gene3D" id="6.10.340.10">
    <property type="match status" value="1"/>
</dbReference>
<protein>
    <recommendedName>
        <fullName evidence="3">histidine kinase</fullName>
        <ecNumber evidence="3">2.7.13.3</ecNumber>
    </recommendedName>
</protein>
<dbReference type="SUPFAM" id="SSF103190">
    <property type="entry name" value="Sensory domain-like"/>
    <property type="match status" value="1"/>
</dbReference>
<dbReference type="CDD" id="cd00082">
    <property type="entry name" value="HisKA"/>
    <property type="match status" value="1"/>
</dbReference>
<keyword evidence="8" id="KW-0547">Nucleotide-binding</keyword>
<dbReference type="SMART" id="SM00388">
    <property type="entry name" value="HisKA"/>
    <property type="match status" value="1"/>
</dbReference>
<dbReference type="CDD" id="cd12914">
    <property type="entry name" value="PDC1_DGC_like"/>
    <property type="match status" value="1"/>
</dbReference>
<dbReference type="PANTHER" id="PTHR43065:SF50">
    <property type="entry name" value="HISTIDINE KINASE"/>
    <property type="match status" value="1"/>
</dbReference>
<accession>B3E1V9</accession>
<evidence type="ECO:0000256" key="14">
    <source>
        <dbReference type="SAM" id="Coils"/>
    </source>
</evidence>
<organism evidence="19 20">
    <name type="scientific">Trichlorobacter lovleyi (strain ATCC BAA-1151 / DSM 17278 / SZ)</name>
    <name type="common">Geobacter lovleyi</name>
    <dbReference type="NCBI Taxonomy" id="398767"/>
    <lineage>
        <taxon>Bacteria</taxon>
        <taxon>Pseudomonadati</taxon>
        <taxon>Thermodesulfobacteriota</taxon>
        <taxon>Desulfuromonadia</taxon>
        <taxon>Geobacterales</taxon>
        <taxon>Geobacteraceae</taxon>
        <taxon>Trichlorobacter</taxon>
    </lineage>
</organism>
<evidence type="ECO:0000313" key="19">
    <source>
        <dbReference type="EMBL" id="ACD95609.1"/>
    </source>
</evidence>
<dbReference type="Proteomes" id="UP000002420">
    <property type="component" value="Chromosome"/>
</dbReference>
<dbReference type="Pfam" id="PF13426">
    <property type="entry name" value="PAS_9"/>
    <property type="match status" value="2"/>
</dbReference>
<keyword evidence="11 15" id="KW-1133">Transmembrane helix</keyword>
<proteinExistence type="predicted"/>
<evidence type="ECO:0000259" key="16">
    <source>
        <dbReference type="PROSITE" id="PS50112"/>
    </source>
</evidence>
<evidence type="ECO:0000256" key="1">
    <source>
        <dbReference type="ARBA" id="ARBA00000085"/>
    </source>
</evidence>
<dbReference type="PROSITE" id="PS50885">
    <property type="entry name" value="HAMP"/>
    <property type="match status" value="1"/>
</dbReference>
<dbReference type="SUPFAM" id="SSF47384">
    <property type="entry name" value="Homodimeric domain of signal transducing histidine kinase"/>
    <property type="match status" value="1"/>
</dbReference>
<evidence type="ECO:0000256" key="3">
    <source>
        <dbReference type="ARBA" id="ARBA00012438"/>
    </source>
</evidence>
<dbReference type="InterPro" id="IPR029151">
    <property type="entry name" value="Sensor-like_sf"/>
</dbReference>
<dbReference type="Gene3D" id="3.30.450.20">
    <property type="entry name" value="PAS domain"/>
    <property type="match status" value="4"/>
</dbReference>
<evidence type="ECO:0000313" key="20">
    <source>
        <dbReference type="Proteomes" id="UP000002420"/>
    </source>
</evidence>
<dbReference type="Pfam" id="PF00672">
    <property type="entry name" value="HAMP"/>
    <property type="match status" value="1"/>
</dbReference>
<dbReference type="InterPro" id="IPR033479">
    <property type="entry name" value="dCache_1"/>
</dbReference>